<dbReference type="InterPro" id="IPR050508">
    <property type="entry name" value="Methyltransf_Superfamily"/>
</dbReference>
<keyword evidence="2" id="KW-0808">Transferase</keyword>
<comment type="caution">
    <text evidence="2">The sequence shown here is derived from an EMBL/GenBank/DDBJ whole genome shotgun (WGS) entry which is preliminary data.</text>
</comment>
<name>A0A839A9I6_9HYPH</name>
<dbReference type="PANTHER" id="PTHR42912">
    <property type="entry name" value="METHYLTRANSFERASE"/>
    <property type="match status" value="1"/>
</dbReference>
<evidence type="ECO:0000313" key="2">
    <source>
        <dbReference type="EMBL" id="MBA5775704.1"/>
    </source>
</evidence>
<organism evidence="2 3">
    <name type="scientific">Stappia albiluteola</name>
    <dbReference type="NCBI Taxonomy" id="2758565"/>
    <lineage>
        <taxon>Bacteria</taxon>
        <taxon>Pseudomonadati</taxon>
        <taxon>Pseudomonadota</taxon>
        <taxon>Alphaproteobacteria</taxon>
        <taxon>Hyphomicrobiales</taxon>
        <taxon>Stappiaceae</taxon>
        <taxon>Stappia</taxon>
    </lineage>
</organism>
<dbReference type="RefSeq" id="WP_182161419.1">
    <property type="nucleotide sequence ID" value="NZ_JACFXV010000029.1"/>
</dbReference>
<proteinExistence type="predicted"/>
<dbReference type="Pfam" id="PF08241">
    <property type="entry name" value="Methyltransf_11"/>
    <property type="match status" value="1"/>
</dbReference>
<dbReference type="SUPFAM" id="SSF53335">
    <property type="entry name" value="S-adenosyl-L-methionine-dependent methyltransferases"/>
    <property type="match status" value="1"/>
</dbReference>
<evidence type="ECO:0000259" key="1">
    <source>
        <dbReference type="Pfam" id="PF08241"/>
    </source>
</evidence>
<dbReference type="AlphaFoldDB" id="A0A839A9I6"/>
<dbReference type="GO" id="GO:0008757">
    <property type="term" value="F:S-adenosylmethionine-dependent methyltransferase activity"/>
    <property type="evidence" value="ECO:0007669"/>
    <property type="project" value="InterPro"/>
</dbReference>
<dbReference type="GO" id="GO:0032259">
    <property type="term" value="P:methylation"/>
    <property type="evidence" value="ECO:0007669"/>
    <property type="project" value="UniProtKB-KW"/>
</dbReference>
<feature type="domain" description="Methyltransferase type 11" evidence="1">
    <location>
        <begin position="76"/>
        <end position="172"/>
    </location>
</feature>
<keyword evidence="2" id="KW-0489">Methyltransferase</keyword>
<dbReference type="CDD" id="cd02440">
    <property type="entry name" value="AdoMet_MTases"/>
    <property type="match status" value="1"/>
</dbReference>
<dbReference type="Gene3D" id="3.40.50.150">
    <property type="entry name" value="Vaccinia Virus protein VP39"/>
    <property type="match status" value="1"/>
</dbReference>
<dbReference type="InterPro" id="IPR013216">
    <property type="entry name" value="Methyltransf_11"/>
</dbReference>
<sequence length="235" mass="25995">MSESLSVSQTLRRLRQRWESLVRRSPRRPGSHASLSSVTSAYARWAPVYDVVFNLPLSFGRKAAVAEANRTRGKALEVGVGTGLSLPDYDGRLTVSGIDISEDMLVRARRRVADRKLANIAELRAMDAGDLAYEDASFDVAVVMYVMTVVPDPASVLRELERVVRPGGTVIIVNHFASERGLRAVVERGLAAFGSRLGWDPLFPKERILKNTRMTLLSEKPVAPMGLFSVLVFQR</sequence>
<keyword evidence="3" id="KW-1185">Reference proteome</keyword>
<reference evidence="2 3" key="1">
    <citation type="submission" date="2020-07" db="EMBL/GenBank/DDBJ databases">
        <title>Stappia sp., F7233, whole genome shotgun sequencing project.</title>
        <authorList>
            <person name="Jiang S."/>
            <person name="Liu Z.W."/>
            <person name="Du Z.J."/>
        </authorList>
    </citation>
    <scope>NUCLEOTIDE SEQUENCE [LARGE SCALE GENOMIC DNA]</scope>
    <source>
        <strain evidence="2 3">F7233</strain>
    </source>
</reference>
<dbReference type="EMBL" id="JACFXV010000029">
    <property type="protein sequence ID" value="MBA5775704.1"/>
    <property type="molecule type" value="Genomic_DNA"/>
</dbReference>
<dbReference type="PANTHER" id="PTHR42912:SF80">
    <property type="entry name" value="METHYLTRANSFERASE DOMAIN-CONTAINING PROTEIN"/>
    <property type="match status" value="1"/>
</dbReference>
<accession>A0A839A9I6</accession>
<evidence type="ECO:0000313" key="3">
    <source>
        <dbReference type="Proteomes" id="UP000541109"/>
    </source>
</evidence>
<dbReference type="InterPro" id="IPR029063">
    <property type="entry name" value="SAM-dependent_MTases_sf"/>
</dbReference>
<gene>
    <name evidence="2" type="ORF">H2509_01040</name>
</gene>
<protein>
    <submittedName>
        <fullName evidence="2">Methyltransferase domain-containing protein</fullName>
    </submittedName>
</protein>
<dbReference type="Proteomes" id="UP000541109">
    <property type="component" value="Unassembled WGS sequence"/>
</dbReference>